<reference evidence="11 12" key="1">
    <citation type="journal article" date="2017" name="PLoS Biol.">
        <title>The sea cucumber genome provides insights into morphological evolution and visceral regeneration.</title>
        <authorList>
            <person name="Zhang X."/>
            <person name="Sun L."/>
            <person name="Yuan J."/>
            <person name="Sun Y."/>
            <person name="Gao Y."/>
            <person name="Zhang L."/>
            <person name="Li S."/>
            <person name="Dai H."/>
            <person name="Hamel J.F."/>
            <person name="Liu C."/>
            <person name="Yu Y."/>
            <person name="Liu S."/>
            <person name="Lin W."/>
            <person name="Guo K."/>
            <person name="Jin S."/>
            <person name="Xu P."/>
            <person name="Storey K.B."/>
            <person name="Huan P."/>
            <person name="Zhang T."/>
            <person name="Zhou Y."/>
            <person name="Zhang J."/>
            <person name="Lin C."/>
            <person name="Li X."/>
            <person name="Xing L."/>
            <person name="Huo D."/>
            <person name="Sun M."/>
            <person name="Wang L."/>
            <person name="Mercier A."/>
            <person name="Li F."/>
            <person name="Yang H."/>
            <person name="Xiang J."/>
        </authorList>
    </citation>
    <scope>NUCLEOTIDE SEQUENCE [LARGE SCALE GENOMIC DNA]</scope>
    <source>
        <strain evidence="11">Shaxun</strain>
        <tissue evidence="11">Muscle</tissue>
    </source>
</reference>
<dbReference type="PANTHER" id="PTHR21016:SF7">
    <property type="entry name" value="TM2 DOMAIN-CONTAINING PROTEIN 3"/>
    <property type="match status" value="1"/>
</dbReference>
<keyword evidence="5" id="KW-1133">Transmembrane helix</keyword>
<keyword evidence="7" id="KW-0325">Glycoprotein</keyword>
<feature type="chain" id="PRO_5013916637" evidence="9">
    <location>
        <begin position="27"/>
        <end position="231"/>
    </location>
</feature>
<protein>
    <submittedName>
        <fullName evidence="11">Putative TM2 domain-containing protein 3-like</fullName>
    </submittedName>
</protein>
<evidence type="ECO:0000256" key="6">
    <source>
        <dbReference type="ARBA" id="ARBA00023136"/>
    </source>
</evidence>
<evidence type="ECO:0000256" key="4">
    <source>
        <dbReference type="ARBA" id="ARBA00022729"/>
    </source>
</evidence>
<evidence type="ECO:0000256" key="1">
    <source>
        <dbReference type="ARBA" id="ARBA00004141"/>
    </source>
</evidence>
<evidence type="ECO:0000259" key="10">
    <source>
        <dbReference type="Pfam" id="PF05154"/>
    </source>
</evidence>
<feature type="signal peptide" evidence="9">
    <location>
        <begin position="1"/>
        <end position="26"/>
    </location>
</feature>
<keyword evidence="3" id="KW-0812">Transmembrane</keyword>
<evidence type="ECO:0000256" key="7">
    <source>
        <dbReference type="ARBA" id="ARBA00023180"/>
    </source>
</evidence>
<dbReference type="Proteomes" id="UP000230750">
    <property type="component" value="Unassembled WGS sequence"/>
</dbReference>
<comment type="similarity">
    <text evidence="2">Belongs to the TM2 family.</text>
</comment>
<keyword evidence="6" id="KW-0472">Membrane</keyword>
<accession>A0A2G8KC25</accession>
<comment type="subcellular location">
    <subcellularLocation>
        <location evidence="1">Membrane</location>
        <topology evidence="1">Multi-pass membrane protein</topology>
    </subcellularLocation>
</comment>
<gene>
    <name evidence="11" type="ORF">BSL78_17580</name>
</gene>
<sequence length="231" mass="26153">MRIPRLHVMSFALLIFIELFHQAVKGTTTVAQQDVPTLATMTDDVTTQPPSEATTLHQTVTTKTSTVTSQTDSPDYTDSFSTEYPQQYDFCPSQLPCNQLSGDCLDCNMTSACIYGRQYNITCIPKSGLDCTGPQEVQRTYKCKYCYQTEPWEQICTPANNCTVNSCPKTMVQVNCSVLDDVLCLGNRRFYKKKECNWTSGYKWSTAFILSITLGGFGVDRFYLGYWERPR</sequence>
<evidence type="ECO:0000256" key="9">
    <source>
        <dbReference type="SAM" id="SignalP"/>
    </source>
</evidence>
<dbReference type="GO" id="GO:0016020">
    <property type="term" value="C:membrane"/>
    <property type="evidence" value="ECO:0007669"/>
    <property type="project" value="UniProtKB-SubCell"/>
</dbReference>
<dbReference type="AlphaFoldDB" id="A0A2G8KC25"/>
<dbReference type="STRING" id="307972.A0A2G8KC25"/>
<evidence type="ECO:0000313" key="11">
    <source>
        <dbReference type="EMBL" id="PIK45541.1"/>
    </source>
</evidence>
<feature type="domain" description="TM2" evidence="10">
    <location>
        <begin position="201"/>
        <end position="227"/>
    </location>
</feature>
<feature type="region of interest" description="Disordered" evidence="8">
    <location>
        <begin position="43"/>
        <end position="76"/>
    </location>
</feature>
<evidence type="ECO:0000256" key="5">
    <source>
        <dbReference type="ARBA" id="ARBA00022989"/>
    </source>
</evidence>
<dbReference type="InterPro" id="IPR007829">
    <property type="entry name" value="TM2"/>
</dbReference>
<evidence type="ECO:0000256" key="2">
    <source>
        <dbReference type="ARBA" id="ARBA00008284"/>
    </source>
</evidence>
<dbReference type="EMBL" id="MRZV01000706">
    <property type="protein sequence ID" value="PIK45541.1"/>
    <property type="molecule type" value="Genomic_DNA"/>
</dbReference>
<evidence type="ECO:0000256" key="8">
    <source>
        <dbReference type="SAM" id="MobiDB-lite"/>
    </source>
</evidence>
<evidence type="ECO:0000256" key="3">
    <source>
        <dbReference type="ARBA" id="ARBA00022692"/>
    </source>
</evidence>
<name>A0A2G8KC25_STIJA</name>
<dbReference type="Pfam" id="PF05154">
    <property type="entry name" value="TM2"/>
    <property type="match status" value="1"/>
</dbReference>
<proteinExistence type="inferred from homology"/>
<keyword evidence="4 9" id="KW-0732">Signal</keyword>
<keyword evidence="12" id="KW-1185">Reference proteome</keyword>
<evidence type="ECO:0000313" key="12">
    <source>
        <dbReference type="Proteomes" id="UP000230750"/>
    </source>
</evidence>
<dbReference type="PANTHER" id="PTHR21016">
    <property type="entry name" value="BETA-AMYLOID BINDING PROTEIN-RELATED"/>
    <property type="match status" value="1"/>
</dbReference>
<comment type="caution">
    <text evidence="11">The sequence shown here is derived from an EMBL/GenBank/DDBJ whole genome shotgun (WGS) entry which is preliminary data.</text>
</comment>
<dbReference type="InterPro" id="IPR050932">
    <property type="entry name" value="TM2D1-3-like"/>
</dbReference>
<dbReference type="OrthoDB" id="10257855at2759"/>
<feature type="compositionally biased region" description="Low complexity" evidence="8">
    <location>
        <begin position="54"/>
        <end position="71"/>
    </location>
</feature>
<feature type="compositionally biased region" description="Polar residues" evidence="8">
    <location>
        <begin position="43"/>
        <end position="53"/>
    </location>
</feature>
<organism evidence="11 12">
    <name type="scientific">Stichopus japonicus</name>
    <name type="common">Sea cucumber</name>
    <dbReference type="NCBI Taxonomy" id="307972"/>
    <lineage>
        <taxon>Eukaryota</taxon>
        <taxon>Metazoa</taxon>
        <taxon>Echinodermata</taxon>
        <taxon>Eleutherozoa</taxon>
        <taxon>Echinozoa</taxon>
        <taxon>Holothuroidea</taxon>
        <taxon>Aspidochirotacea</taxon>
        <taxon>Aspidochirotida</taxon>
        <taxon>Stichopodidae</taxon>
        <taxon>Apostichopus</taxon>
    </lineage>
</organism>